<dbReference type="NCBIfam" id="TIGR01764">
    <property type="entry name" value="excise"/>
    <property type="match status" value="1"/>
</dbReference>
<feature type="compositionally biased region" description="Polar residues" evidence="1">
    <location>
        <begin position="1"/>
        <end position="13"/>
    </location>
</feature>
<accession>A0ABN2ETT9</accession>
<evidence type="ECO:0000259" key="2">
    <source>
        <dbReference type="Pfam" id="PF12728"/>
    </source>
</evidence>
<protein>
    <submittedName>
        <fullName evidence="3">Excisionase family DNA-binding protein</fullName>
    </submittedName>
</protein>
<dbReference type="EMBL" id="BAAANE010000001">
    <property type="protein sequence ID" value="GAA1617497.1"/>
    <property type="molecule type" value="Genomic_DNA"/>
</dbReference>
<evidence type="ECO:0000256" key="1">
    <source>
        <dbReference type="SAM" id="MobiDB-lite"/>
    </source>
</evidence>
<keyword evidence="4" id="KW-1185">Reference proteome</keyword>
<organism evidence="3 4">
    <name type="scientific">Kribbella alba</name>
    <dbReference type="NCBI Taxonomy" id="190197"/>
    <lineage>
        <taxon>Bacteria</taxon>
        <taxon>Bacillati</taxon>
        <taxon>Actinomycetota</taxon>
        <taxon>Actinomycetes</taxon>
        <taxon>Propionibacteriales</taxon>
        <taxon>Kribbellaceae</taxon>
        <taxon>Kribbella</taxon>
    </lineage>
</organism>
<sequence>MTEPRNATTSDSTAEQRRTAMTSALEAVDSLRQVSDKPAPLLLTVEAAAARLGIGRTFAYAIVKSGELESVPVGRLRRIPAECMSTAGEN</sequence>
<feature type="domain" description="Helix-turn-helix" evidence="2">
    <location>
        <begin position="42"/>
        <end position="83"/>
    </location>
</feature>
<evidence type="ECO:0000313" key="3">
    <source>
        <dbReference type="EMBL" id="GAA1617497.1"/>
    </source>
</evidence>
<name>A0ABN2ETT9_9ACTN</name>
<dbReference type="InterPro" id="IPR010093">
    <property type="entry name" value="SinI_DNA-bd"/>
</dbReference>
<gene>
    <name evidence="3" type="ORF">GCM10009744_00010</name>
</gene>
<dbReference type="GO" id="GO:0003677">
    <property type="term" value="F:DNA binding"/>
    <property type="evidence" value="ECO:0007669"/>
    <property type="project" value="UniProtKB-KW"/>
</dbReference>
<dbReference type="Proteomes" id="UP001501319">
    <property type="component" value="Unassembled WGS sequence"/>
</dbReference>
<dbReference type="RefSeq" id="WP_344107127.1">
    <property type="nucleotide sequence ID" value="NZ_BAAANE010000001.1"/>
</dbReference>
<proteinExistence type="predicted"/>
<comment type="caution">
    <text evidence="3">The sequence shown here is derived from an EMBL/GenBank/DDBJ whole genome shotgun (WGS) entry which is preliminary data.</text>
</comment>
<evidence type="ECO:0000313" key="4">
    <source>
        <dbReference type="Proteomes" id="UP001501319"/>
    </source>
</evidence>
<reference evidence="3 4" key="1">
    <citation type="journal article" date="2019" name="Int. J. Syst. Evol. Microbiol.">
        <title>The Global Catalogue of Microorganisms (GCM) 10K type strain sequencing project: providing services to taxonomists for standard genome sequencing and annotation.</title>
        <authorList>
            <consortium name="The Broad Institute Genomics Platform"/>
            <consortium name="The Broad Institute Genome Sequencing Center for Infectious Disease"/>
            <person name="Wu L."/>
            <person name="Ma J."/>
        </authorList>
    </citation>
    <scope>NUCLEOTIDE SEQUENCE [LARGE SCALE GENOMIC DNA]</scope>
    <source>
        <strain evidence="3 4">JCM 14306</strain>
    </source>
</reference>
<dbReference type="Pfam" id="PF12728">
    <property type="entry name" value="HTH_17"/>
    <property type="match status" value="1"/>
</dbReference>
<dbReference type="InterPro" id="IPR041657">
    <property type="entry name" value="HTH_17"/>
</dbReference>
<keyword evidence="3" id="KW-0238">DNA-binding</keyword>
<feature type="region of interest" description="Disordered" evidence="1">
    <location>
        <begin position="1"/>
        <end position="20"/>
    </location>
</feature>